<dbReference type="EMBL" id="JOJR01004075">
    <property type="protein sequence ID" value="RCN27472.1"/>
    <property type="molecule type" value="Genomic_DNA"/>
</dbReference>
<dbReference type="AlphaFoldDB" id="A0A368F5X5"/>
<evidence type="ECO:0000313" key="2">
    <source>
        <dbReference type="EMBL" id="RCN27472.1"/>
    </source>
</evidence>
<gene>
    <name evidence="2" type="ORF">ANCCAN_26794</name>
</gene>
<keyword evidence="1" id="KW-0175">Coiled coil</keyword>
<dbReference type="OrthoDB" id="5858693at2759"/>
<sequence>MRCPSEEFDGEQMRKLLKDQSHLIAALKEEGKLLMHQLVSERKENRVKVKALKKENRELNDRLQKLLTI</sequence>
<organism evidence="2 3">
    <name type="scientific">Ancylostoma caninum</name>
    <name type="common">Dog hookworm</name>
    <dbReference type="NCBI Taxonomy" id="29170"/>
    <lineage>
        <taxon>Eukaryota</taxon>
        <taxon>Metazoa</taxon>
        <taxon>Ecdysozoa</taxon>
        <taxon>Nematoda</taxon>
        <taxon>Chromadorea</taxon>
        <taxon>Rhabditida</taxon>
        <taxon>Rhabditina</taxon>
        <taxon>Rhabditomorpha</taxon>
        <taxon>Strongyloidea</taxon>
        <taxon>Ancylostomatidae</taxon>
        <taxon>Ancylostomatinae</taxon>
        <taxon>Ancylostoma</taxon>
    </lineage>
</organism>
<comment type="caution">
    <text evidence="2">The sequence shown here is derived from an EMBL/GenBank/DDBJ whole genome shotgun (WGS) entry which is preliminary data.</text>
</comment>
<keyword evidence="3" id="KW-1185">Reference proteome</keyword>
<name>A0A368F5X5_ANCCA</name>
<evidence type="ECO:0000256" key="1">
    <source>
        <dbReference type="SAM" id="Coils"/>
    </source>
</evidence>
<dbReference type="Proteomes" id="UP000252519">
    <property type="component" value="Unassembled WGS sequence"/>
</dbReference>
<protein>
    <submittedName>
        <fullName evidence="2">Uncharacterized protein</fullName>
    </submittedName>
</protein>
<proteinExistence type="predicted"/>
<reference evidence="2 3" key="1">
    <citation type="submission" date="2014-10" db="EMBL/GenBank/DDBJ databases">
        <title>Draft genome of the hookworm Ancylostoma caninum.</title>
        <authorList>
            <person name="Mitreva M."/>
        </authorList>
    </citation>
    <scope>NUCLEOTIDE SEQUENCE [LARGE SCALE GENOMIC DNA]</scope>
    <source>
        <strain evidence="2 3">Baltimore</strain>
    </source>
</reference>
<accession>A0A368F5X5</accession>
<evidence type="ECO:0000313" key="3">
    <source>
        <dbReference type="Proteomes" id="UP000252519"/>
    </source>
</evidence>
<feature type="coiled-coil region" evidence="1">
    <location>
        <begin position="35"/>
        <end position="69"/>
    </location>
</feature>